<dbReference type="GO" id="GO:0033711">
    <property type="term" value="F:4-phosphoerythronate dehydrogenase activity"/>
    <property type="evidence" value="ECO:0007669"/>
    <property type="project" value="UniProtKB-EC"/>
</dbReference>
<dbReference type="InterPro" id="IPR006140">
    <property type="entry name" value="D-isomer_DH_NAD-bd"/>
</dbReference>
<reference evidence="7 8" key="1">
    <citation type="submission" date="2011-01" db="EMBL/GenBank/DDBJ databases">
        <authorList>
            <person name="Weinstock G."/>
            <person name="Sodergren E."/>
            <person name="Clifton S."/>
            <person name="Fulton L."/>
            <person name="Fulton B."/>
            <person name="Courtney L."/>
            <person name="Fronick C."/>
            <person name="Harrison M."/>
            <person name="Strong C."/>
            <person name="Farmer C."/>
            <person name="Delahaunty K."/>
            <person name="Markovic C."/>
            <person name="Hall O."/>
            <person name="Minx P."/>
            <person name="Tomlinson C."/>
            <person name="Mitreva M."/>
            <person name="Hou S."/>
            <person name="Chen J."/>
            <person name="Wollam A."/>
            <person name="Pepin K.H."/>
            <person name="Johnson M."/>
            <person name="Bhonagiri V."/>
            <person name="Zhang X."/>
            <person name="Suruliraj S."/>
            <person name="Warren W."/>
            <person name="Chinwalla A."/>
            <person name="Mardis E.R."/>
            <person name="Wilson R.K."/>
        </authorList>
    </citation>
    <scope>NUCLEOTIDE SEQUENCE [LARGE SCALE GENOMIC DNA]</scope>
    <source>
        <strain evidence="8">DSM 22608 / JCM 16073 / KCTC 15190 / YIT 12066</strain>
    </source>
</reference>
<dbReference type="Gene3D" id="3.40.50.720">
    <property type="entry name" value="NAD(P)-binding Rossmann-like Domain"/>
    <property type="match status" value="2"/>
</dbReference>
<proteinExistence type="inferred from homology"/>
<name>E8LMP8_SUCHY</name>
<comment type="similarity">
    <text evidence="4">Belongs to the D-isomer specific 2-hydroxyacid dehydrogenase family.</text>
</comment>
<dbReference type="InterPro" id="IPR029752">
    <property type="entry name" value="D-isomer_DH_CS1"/>
</dbReference>
<evidence type="ECO:0000259" key="6">
    <source>
        <dbReference type="Pfam" id="PF02826"/>
    </source>
</evidence>
<dbReference type="GO" id="GO:0051287">
    <property type="term" value="F:NAD binding"/>
    <property type="evidence" value="ECO:0007669"/>
    <property type="project" value="InterPro"/>
</dbReference>
<evidence type="ECO:0000313" key="8">
    <source>
        <dbReference type="Proteomes" id="UP000018458"/>
    </source>
</evidence>
<dbReference type="InterPro" id="IPR036291">
    <property type="entry name" value="NAD(P)-bd_dom_sf"/>
</dbReference>
<dbReference type="GO" id="GO:0005829">
    <property type="term" value="C:cytosol"/>
    <property type="evidence" value="ECO:0007669"/>
    <property type="project" value="TreeGrafter"/>
</dbReference>
<dbReference type="RefSeq" id="WP_009144186.1">
    <property type="nucleotide sequence ID" value="NZ_GL831067.1"/>
</dbReference>
<evidence type="ECO:0000259" key="5">
    <source>
        <dbReference type="Pfam" id="PF00389"/>
    </source>
</evidence>
<dbReference type="PROSITE" id="PS00065">
    <property type="entry name" value="D_2_HYDROXYACID_DH_1"/>
    <property type="match status" value="1"/>
</dbReference>
<dbReference type="PANTHER" id="PTHR10996:SF178">
    <property type="entry name" value="2-HYDROXYACID DEHYDROGENASE YGL185C-RELATED"/>
    <property type="match status" value="1"/>
</dbReference>
<accession>E8LMP8</accession>
<dbReference type="SUPFAM" id="SSF52283">
    <property type="entry name" value="Formate/glycerate dehydrogenase catalytic domain-like"/>
    <property type="match status" value="1"/>
</dbReference>
<dbReference type="SUPFAM" id="SSF51735">
    <property type="entry name" value="NAD(P)-binding Rossmann-fold domains"/>
    <property type="match status" value="1"/>
</dbReference>
<dbReference type="GO" id="GO:0016618">
    <property type="term" value="F:hydroxypyruvate reductase [NAD(P)H] activity"/>
    <property type="evidence" value="ECO:0007669"/>
    <property type="project" value="TreeGrafter"/>
</dbReference>
<feature type="domain" description="D-isomer specific 2-hydroxyacid dehydrogenase NAD-binding" evidence="6">
    <location>
        <begin position="107"/>
        <end position="282"/>
    </location>
</feature>
<dbReference type="GO" id="GO:0030267">
    <property type="term" value="F:glyoxylate reductase (NADPH) activity"/>
    <property type="evidence" value="ECO:0007669"/>
    <property type="project" value="TreeGrafter"/>
</dbReference>
<dbReference type="HOGENOM" id="CLU_019796_1_2_6"/>
<feature type="domain" description="D-isomer specific 2-hydroxyacid dehydrogenase catalytic" evidence="5">
    <location>
        <begin position="18"/>
        <end position="313"/>
    </location>
</feature>
<dbReference type="AlphaFoldDB" id="E8LMP8"/>
<dbReference type="STRING" id="762983.HMPREF9444_02042"/>
<comment type="caution">
    <text evidence="7">The sequence shown here is derived from an EMBL/GenBank/DDBJ whole genome shotgun (WGS) entry which is preliminary data.</text>
</comment>
<gene>
    <name evidence="7" type="primary">pdxB</name>
    <name evidence="7" type="ORF">HMPREF9444_02042</name>
</gene>
<keyword evidence="2 4" id="KW-0560">Oxidoreductase</keyword>
<dbReference type="Proteomes" id="UP000018458">
    <property type="component" value="Unassembled WGS sequence"/>
</dbReference>
<dbReference type="FunFam" id="3.40.50.720:FF:000213">
    <property type="entry name" value="Putative 2-hydroxyacid dehydrogenase"/>
    <property type="match status" value="1"/>
</dbReference>
<dbReference type="Pfam" id="PF02826">
    <property type="entry name" value="2-Hacid_dh_C"/>
    <property type="match status" value="1"/>
</dbReference>
<dbReference type="OrthoDB" id="9805416at2"/>
<keyword evidence="8" id="KW-1185">Reference proteome</keyword>
<keyword evidence="3" id="KW-0520">NAD</keyword>
<dbReference type="CDD" id="cd12156">
    <property type="entry name" value="HPPR"/>
    <property type="match status" value="1"/>
</dbReference>
<organism evidence="7 8">
    <name type="scientific">Succinatimonas hippei (strain DSM 22608 / JCM 16073 / KCTC 15190 / YIT 12066)</name>
    <dbReference type="NCBI Taxonomy" id="762983"/>
    <lineage>
        <taxon>Bacteria</taxon>
        <taxon>Pseudomonadati</taxon>
        <taxon>Pseudomonadota</taxon>
        <taxon>Gammaproteobacteria</taxon>
        <taxon>Aeromonadales</taxon>
        <taxon>Succinivibrionaceae</taxon>
        <taxon>Succinatimonas</taxon>
    </lineage>
</organism>
<sequence length="320" mass="35071">MSALIVKQAYIPSMLEDLINKQYKMIDLAEAQGITDNEEILNNTEIMITNGEAKVGKDLIDKYNNLKLIADFGVGYDGIDVNYAVKKGIKVTHTPGVLTDDVADLGVGLLIALSREIPKADKFVKYGKWQELGMGSFSWTHKVSGSRVGIVGMGRIGSAIAKRLSAFDVTIGYCNQSKVDNENYLYFSSLVDLASFSDFLVVCVPGIKENCHLINKNVLKALGASGALINISRGSVVDEEYLTGALINKEIRGAALDVFEHEPYVSDKLRNLDNVILTPHMASATWETRKAMAQLVFDNVTAFIQGKELITPVPECFKVK</sequence>
<dbReference type="EC" id="1.1.1.290" evidence="7"/>
<dbReference type="eggNOG" id="COG1052">
    <property type="taxonomic scope" value="Bacteria"/>
</dbReference>
<dbReference type="Pfam" id="PF00389">
    <property type="entry name" value="2-Hacid_dh"/>
    <property type="match status" value="1"/>
</dbReference>
<evidence type="ECO:0000313" key="7">
    <source>
        <dbReference type="EMBL" id="EFY06232.1"/>
    </source>
</evidence>
<evidence type="ECO:0000256" key="3">
    <source>
        <dbReference type="ARBA" id="ARBA00023027"/>
    </source>
</evidence>
<dbReference type="InterPro" id="IPR050223">
    <property type="entry name" value="D-isomer_2-hydroxyacid_DH"/>
</dbReference>
<protein>
    <submittedName>
        <fullName evidence="7">4-phosphoerythronate dehydrogenase</fullName>
        <ecNumber evidence="7">1.1.1.290</ecNumber>
    </submittedName>
</protein>
<dbReference type="EMBL" id="AEVO01000143">
    <property type="protein sequence ID" value="EFY06232.1"/>
    <property type="molecule type" value="Genomic_DNA"/>
</dbReference>
<dbReference type="InterPro" id="IPR006139">
    <property type="entry name" value="D-isomer_2_OHA_DH_cat_dom"/>
</dbReference>
<evidence type="ECO:0000256" key="4">
    <source>
        <dbReference type="RuleBase" id="RU003719"/>
    </source>
</evidence>
<keyword evidence="1" id="KW-0521">NADP</keyword>
<evidence type="ECO:0000256" key="1">
    <source>
        <dbReference type="ARBA" id="ARBA00022857"/>
    </source>
</evidence>
<evidence type="ECO:0000256" key="2">
    <source>
        <dbReference type="ARBA" id="ARBA00023002"/>
    </source>
</evidence>
<dbReference type="PANTHER" id="PTHR10996">
    <property type="entry name" value="2-HYDROXYACID DEHYDROGENASE-RELATED"/>
    <property type="match status" value="1"/>
</dbReference>